<dbReference type="SMART" id="SM00260">
    <property type="entry name" value="CheW"/>
    <property type="match status" value="1"/>
</dbReference>
<dbReference type="AlphaFoldDB" id="A0A498H0F4"/>
<dbReference type="InterPro" id="IPR036061">
    <property type="entry name" value="CheW-like_dom_sf"/>
</dbReference>
<dbReference type="PANTHER" id="PTHR22617">
    <property type="entry name" value="CHEMOTAXIS SENSOR HISTIDINE KINASE-RELATED"/>
    <property type="match status" value="1"/>
</dbReference>
<organism evidence="2 3">
    <name type="scientific">Methanoculleus taiwanensis</name>
    <dbReference type="NCBI Taxonomy" id="1550565"/>
    <lineage>
        <taxon>Archaea</taxon>
        <taxon>Methanobacteriati</taxon>
        <taxon>Methanobacteriota</taxon>
        <taxon>Stenosarchaea group</taxon>
        <taxon>Methanomicrobia</taxon>
        <taxon>Methanomicrobiales</taxon>
        <taxon>Methanomicrobiaceae</taxon>
        <taxon>Methanoculleus</taxon>
    </lineage>
</organism>
<feature type="domain" description="CheW-like" evidence="1">
    <location>
        <begin position="4"/>
        <end position="156"/>
    </location>
</feature>
<dbReference type="Pfam" id="PF01584">
    <property type="entry name" value="CheW"/>
    <property type="match status" value="1"/>
</dbReference>
<sequence length="161" mass="17437">MAKTIDVVEFEIGGALYALDIQLAREIVEMMPITSVPRTPSYIAGIINLRGEITNIINLGNVLGLKSNGSSETQKIIVLVPDAANGSNVGIIVDDVSSVIQVPETDIECMDKAVSDEAYVKGIIKLGGENQNADKKSQSNLVIWIDIQKILEEQLVDQMKL</sequence>
<dbReference type="PANTHER" id="PTHR22617:SF23">
    <property type="entry name" value="CHEMOTAXIS PROTEIN CHEW"/>
    <property type="match status" value="1"/>
</dbReference>
<gene>
    <name evidence="2" type="ORF">ABH15_12345</name>
</gene>
<reference evidence="2 3" key="1">
    <citation type="journal article" date="2015" name="Int. J. Syst. Evol. Microbiol.">
        <title>Methanoculleus taiwanensis sp. nov., a methanogen isolated from deep marine sediment at the deformation front area near Taiwan.</title>
        <authorList>
            <person name="Weng C.Y."/>
            <person name="Chen S.C."/>
            <person name="Lai M.C."/>
            <person name="Wu S.Y."/>
            <person name="Lin S."/>
            <person name="Yang T.F."/>
            <person name="Chen P.C."/>
        </authorList>
    </citation>
    <scope>NUCLEOTIDE SEQUENCE [LARGE SCALE GENOMIC DNA]</scope>
    <source>
        <strain evidence="2 3">CYW4</strain>
    </source>
</reference>
<protein>
    <submittedName>
        <fullName evidence="2">Chemotaxis protein CheW</fullName>
    </submittedName>
</protein>
<dbReference type="GO" id="GO:0007165">
    <property type="term" value="P:signal transduction"/>
    <property type="evidence" value="ECO:0007669"/>
    <property type="project" value="InterPro"/>
</dbReference>
<dbReference type="RefSeq" id="WP_128694699.1">
    <property type="nucleotide sequence ID" value="NZ_LHQS01000003.1"/>
</dbReference>
<dbReference type="InterPro" id="IPR002545">
    <property type="entry name" value="CheW-lke_dom"/>
</dbReference>
<comment type="caution">
    <text evidence="2">The sequence shown here is derived from an EMBL/GenBank/DDBJ whole genome shotgun (WGS) entry which is preliminary data.</text>
</comment>
<dbReference type="EMBL" id="LHQS01000003">
    <property type="protein sequence ID" value="RXE55500.1"/>
    <property type="molecule type" value="Genomic_DNA"/>
</dbReference>
<dbReference type="Gene3D" id="2.30.30.40">
    <property type="entry name" value="SH3 Domains"/>
    <property type="match status" value="1"/>
</dbReference>
<evidence type="ECO:0000313" key="3">
    <source>
        <dbReference type="Proteomes" id="UP000290932"/>
    </source>
</evidence>
<dbReference type="OrthoDB" id="115049at2157"/>
<name>A0A498H0F4_9EURY</name>
<dbReference type="PROSITE" id="PS50851">
    <property type="entry name" value="CHEW"/>
    <property type="match status" value="1"/>
</dbReference>
<proteinExistence type="predicted"/>
<evidence type="ECO:0000313" key="2">
    <source>
        <dbReference type="EMBL" id="RXE55500.1"/>
    </source>
</evidence>
<dbReference type="SUPFAM" id="SSF50341">
    <property type="entry name" value="CheW-like"/>
    <property type="match status" value="1"/>
</dbReference>
<dbReference type="GO" id="GO:0005829">
    <property type="term" value="C:cytosol"/>
    <property type="evidence" value="ECO:0007669"/>
    <property type="project" value="TreeGrafter"/>
</dbReference>
<dbReference type="Proteomes" id="UP000290932">
    <property type="component" value="Unassembled WGS sequence"/>
</dbReference>
<evidence type="ECO:0000259" key="1">
    <source>
        <dbReference type="PROSITE" id="PS50851"/>
    </source>
</evidence>
<keyword evidence="3" id="KW-1185">Reference proteome</keyword>
<dbReference type="Gene3D" id="2.40.50.180">
    <property type="entry name" value="CheA-289, Domain 4"/>
    <property type="match status" value="1"/>
</dbReference>
<accession>A0A498H0F4</accession>
<dbReference type="InterPro" id="IPR039315">
    <property type="entry name" value="CheW"/>
</dbReference>
<dbReference type="GO" id="GO:0006935">
    <property type="term" value="P:chemotaxis"/>
    <property type="evidence" value="ECO:0007669"/>
    <property type="project" value="InterPro"/>
</dbReference>